<evidence type="ECO:0000256" key="4">
    <source>
        <dbReference type="ARBA" id="ARBA00023157"/>
    </source>
</evidence>
<dbReference type="GO" id="GO:0052689">
    <property type="term" value="F:carboxylic ester hydrolase activity"/>
    <property type="evidence" value="ECO:0007669"/>
    <property type="project" value="UniProtKB-KW"/>
</dbReference>
<dbReference type="InterPro" id="IPR002018">
    <property type="entry name" value="CarbesteraseB"/>
</dbReference>
<dbReference type="AlphaFoldDB" id="A0A2U3T8K9"/>
<evidence type="ECO:0000256" key="7">
    <source>
        <dbReference type="SAM" id="MobiDB-lite"/>
    </source>
</evidence>
<evidence type="ECO:0000256" key="3">
    <source>
        <dbReference type="ARBA" id="ARBA00022801"/>
    </source>
</evidence>
<accession>A0A2U3T8K9</accession>
<dbReference type="Pfam" id="PF00135">
    <property type="entry name" value="COesterase"/>
    <property type="match status" value="1"/>
</dbReference>
<evidence type="ECO:0000313" key="9">
    <source>
        <dbReference type="EMBL" id="ARM65393.1"/>
    </source>
</evidence>
<dbReference type="SUPFAM" id="SSF53474">
    <property type="entry name" value="alpha/beta-Hydrolases"/>
    <property type="match status" value="1"/>
</dbReference>
<proteinExistence type="evidence at transcript level"/>
<feature type="signal peptide" evidence="6">
    <location>
        <begin position="1"/>
        <end position="22"/>
    </location>
</feature>
<dbReference type="EC" id="3.1.1.-" evidence="6"/>
<keyword evidence="4" id="KW-1015">Disulfide bond</keyword>
<evidence type="ECO:0000256" key="1">
    <source>
        <dbReference type="ARBA" id="ARBA00005964"/>
    </source>
</evidence>
<keyword evidence="6" id="KW-0732">Signal</keyword>
<evidence type="ECO:0000256" key="5">
    <source>
        <dbReference type="ARBA" id="ARBA00023180"/>
    </source>
</evidence>
<name>A0A2U3T8K9_ECTOB</name>
<dbReference type="InterPro" id="IPR019826">
    <property type="entry name" value="Carboxylesterase_B_AS"/>
</dbReference>
<evidence type="ECO:0000256" key="6">
    <source>
        <dbReference type="RuleBase" id="RU361235"/>
    </source>
</evidence>
<feature type="region of interest" description="Disordered" evidence="7">
    <location>
        <begin position="21"/>
        <end position="43"/>
    </location>
</feature>
<protein>
    <recommendedName>
        <fullName evidence="6">Carboxylic ester hydrolase</fullName>
        <ecNumber evidence="6">3.1.1.-</ecNumber>
    </recommendedName>
</protein>
<dbReference type="PANTHER" id="PTHR43142:SF1">
    <property type="entry name" value="CARBOXYLIC ESTER HYDROLASE"/>
    <property type="match status" value="1"/>
</dbReference>
<sequence>MWRCKLLLFWCIVVSLALGARSDDSGSDVRDVKTSQGTVRGHKNPDHGVYAFYSIPYATTPTGSQRFKAPLPGPAWLQPLDAVDKHIVCPQMFNPYISSKVMQEECLVASVYVPDTKDKKIPVVVYVHGGAFQIGFGDMIPPFSFVKNKNVIAVTFNYRLGINGFLCLGTKEAPGNAGLKDQLALLRWVKKNIANFGGNPDDITIVGGSAGSVSVDLLMLSKAAKGLFTKVIPESGAAVGAIALQVNPIEDAKNFARNLGFAQIDNFYALQEYFLNSPLDTFYKDTNLFKPNSTFGFTPCVERDTGAEIFLDDAPVNIIKNGKYKKLPMLFGFDEMEGLLQVPKFDEWKGKMNEKFSDFLPVDLQFEDDAEKEKVAYMVKNFYFGDKLVDENSIMGYINFFTDIAFAYPTMLSVKLHTDAGHNQIYLYEYSFVDEDTPIVPHTNLRGATHCAQTLHVMDGRKYMNPLDINESESYKRMQVILQDLWYNFITTGKPIPDDRVITSEGTALPEWPAVGANRSPHMSLGVEIELQTTLLQKRTEFWDGIYSKYYKVPVPPPTPPPRPHSEL</sequence>
<keyword evidence="3 6" id="KW-0378">Hydrolase</keyword>
<keyword evidence="2" id="KW-0719">Serine esterase</keyword>
<dbReference type="InterPro" id="IPR029058">
    <property type="entry name" value="AB_hydrolase_fold"/>
</dbReference>
<dbReference type="Gene3D" id="3.40.50.1820">
    <property type="entry name" value="alpha/beta hydrolase"/>
    <property type="match status" value="1"/>
</dbReference>
<reference evidence="9" key="1">
    <citation type="submission" date="2016-04" db="EMBL/GenBank/DDBJ databases">
        <title>Molecular identification and expression profiling of carboxylesterase genes associated with odorant degradation in the tea geometrid, Ectropis obliqua Prout.</title>
        <authorList>
            <person name="Mao T.-F."/>
            <person name="Zhang Y.-X."/>
            <person name="Wu J.-J."/>
            <person name="Sun L."/>
        </authorList>
    </citation>
    <scope>NUCLEOTIDE SEQUENCE</scope>
</reference>
<organism evidence="9">
    <name type="scientific">Ectropis obliqua</name>
    <name type="common">Tea geometrid moth</name>
    <dbReference type="NCBI Taxonomy" id="248899"/>
    <lineage>
        <taxon>Eukaryota</taxon>
        <taxon>Metazoa</taxon>
        <taxon>Ecdysozoa</taxon>
        <taxon>Arthropoda</taxon>
        <taxon>Hexapoda</taxon>
        <taxon>Insecta</taxon>
        <taxon>Pterygota</taxon>
        <taxon>Neoptera</taxon>
        <taxon>Endopterygota</taxon>
        <taxon>Lepidoptera</taxon>
        <taxon>Glossata</taxon>
        <taxon>Ditrysia</taxon>
        <taxon>Geometroidea</taxon>
        <taxon>Geometridae</taxon>
        <taxon>Ennominae</taxon>
        <taxon>Ectropis</taxon>
    </lineage>
</organism>
<keyword evidence="5" id="KW-0325">Glycoprotein</keyword>
<dbReference type="PROSITE" id="PS00122">
    <property type="entry name" value="CARBOXYLESTERASE_B_1"/>
    <property type="match status" value="1"/>
</dbReference>
<feature type="compositionally biased region" description="Basic and acidic residues" evidence="7">
    <location>
        <begin position="21"/>
        <end position="33"/>
    </location>
</feature>
<feature type="chain" id="PRO_5015370946" description="Carboxylic ester hydrolase" evidence="6">
    <location>
        <begin position="23"/>
        <end position="568"/>
    </location>
</feature>
<comment type="similarity">
    <text evidence="1 6">Belongs to the type-B carboxylesterase/lipase family.</text>
</comment>
<evidence type="ECO:0000256" key="2">
    <source>
        <dbReference type="ARBA" id="ARBA00022487"/>
    </source>
</evidence>
<evidence type="ECO:0000259" key="8">
    <source>
        <dbReference type="Pfam" id="PF00135"/>
    </source>
</evidence>
<dbReference type="PANTHER" id="PTHR43142">
    <property type="entry name" value="CARBOXYLIC ESTER HYDROLASE"/>
    <property type="match status" value="1"/>
</dbReference>
<feature type="domain" description="Carboxylesterase type B" evidence="8">
    <location>
        <begin position="31"/>
        <end position="543"/>
    </location>
</feature>
<dbReference type="EMBL" id="KX015864">
    <property type="protein sequence ID" value="ARM65393.1"/>
    <property type="molecule type" value="mRNA"/>
</dbReference>